<keyword evidence="1" id="KW-1133">Transmembrane helix</keyword>
<keyword evidence="1" id="KW-0472">Membrane</keyword>
<organism evidence="2 3">
    <name type="scientific">Shimwellia blattae (strain ATCC 29907 / DSM 4481 / JCM 1650 / NBRC 105725 / CDC 9005-74)</name>
    <name type="common">Escherichia blattae</name>
    <dbReference type="NCBI Taxonomy" id="630626"/>
    <lineage>
        <taxon>Bacteria</taxon>
        <taxon>Pseudomonadati</taxon>
        <taxon>Pseudomonadota</taxon>
        <taxon>Gammaproteobacteria</taxon>
        <taxon>Enterobacterales</taxon>
        <taxon>Enterobacteriaceae</taxon>
        <taxon>Shimwellia</taxon>
    </lineage>
</organism>
<keyword evidence="1" id="KW-0812">Transmembrane</keyword>
<dbReference type="Proteomes" id="UP000001955">
    <property type="component" value="Chromosome"/>
</dbReference>
<feature type="transmembrane region" description="Helical" evidence="1">
    <location>
        <begin position="12"/>
        <end position="30"/>
    </location>
</feature>
<accession>I2B501</accession>
<dbReference type="EMBL" id="CP001560">
    <property type="protein sequence ID" value="AFJ45605.1"/>
    <property type="molecule type" value="Genomic_DNA"/>
</dbReference>
<evidence type="ECO:0000256" key="1">
    <source>
        <dbReference type="SAM" id="Phobius"/>
    </source>
</evidence>
<gene>
    <name evidence="2" type="ordered locus">EBL_c04790</name>
</gene>
<evidence type="ECO:0000313" key="2">
    <source>
        <dbReference type="EMBL" id="AFJ45605.1"/>
    </source>
</evidence>
<reference evidence="2 3" key="1">
    <citation type="journal article" date="2012" name="J. Bacteriol.">
        <title>Complete genome sequence of the B12-producing Shimwellia blattae strain DSM 4481, isolated from a cockroach.</title>
        <authorList>
            <person name="Brzuszkiewicz E."/>
            <person name="Waschkowitz T."/>
            <person name="Wiezer A."/>
            <person name="Daniel R."/>
        </authorList>
    </citation>
    <scope>NUCLEOTIDE SEQUENCE [LARGE SCALE GENOMIC DNA]</scope>
    <source>
        <strain evidence="3">ATCC 29907 / DSM 4481 / JCM 1650 / NBRC 105725 / CDC 9005-74</strain>
    </source>
</reference>
<dbReference type="KEGG" id="ebt:EBL_c04790"/>
<name>I2B501_SHIBC</name>
<dbReference type="HOGENOM" id="CLU_3391332_0_0_6"/>
<keyword evidence="3" id="KW-1185">Reference proteome</keyword>
<evidence type="ECO:0000313" key="3">
    <source>
        <dbReference type="Proteomes" id="UP000001955"/>
    </source>
</evidence>
<sequence>MTAYCARINKINIYVIIIRAINVYLIFEYGED</sequence>
<dbReference type="AlphaFoldDB" id="I2B501"/>
<proteinExistence type="predicted"/>
<protein>
    <submittedName>
        <fullName evidence="2">Uncharacterized protein</fullName>
    </submittedName>
</protein>